<proteinExistence type="predicted"/>
<evidence type="ECO:0000313" key="1">
    <source>
        <dbReference type="EMBL" id="CAA9466900.1"/>
    </source>
</evidence>
<organism evidence="1">
    <name type="scientific">uncultured Rubrobacteraceae bacterium</name>
    <dbReference type="NCBI Taxonomy" id="349277"/>
    <lineage>
        <taxon>Bacteria</taxon>
        <taxon>Bacillati</taxon>
        <taxon>Actinomycetota</taxon>
        <taxon>Rubrobacteria</taxon>
        <taxon>Rubrobacterales</taxon>
        <taxon>Rubrobacteraceae</taxon>
        <taxon>environmental samples</taxon>
    </lineage>
</organism>
<protein>
    <submittedName>
        <fullName evidence="1">Uncharacterized protein</fullName>
    </submittedName>
</protein>
<feature type="non-terminal residue" evidence="1">
    <location>
        <position position="140"/>
    </location>
</feature>
<sequence length="140" mass="14521">MGDGGTRRTSRDGGTAVRGYLHGLHASVANNASAYGYSVSITASFGLLTTALGTPTAPEIFAFAGGAMAAFALVEEVVSRGFKRGLEDEPSSVKELGNSISVLSVGAATACAYAAGRMVGASPPDLWDRWWRRWPTCSCS</sequence>
<accession>A0A6J4R830</accession>
<name>A0A6J4R830_9ACTN</name>
<dbReference type="AlphaFoldDB" id="A0A6J4R830"/>
<dbReference type="EMBL" id="CADCVK010000064">
    <property type="protein sequence ID" value="CAA9466900.1"/>
    <property type="molecule type" value="Genomic_DNA"/>
</dbReference>
<gene>
    <name evidence="1" type="ORF">AVDCRST_MAG12-397</name>
</gene>
<reference evidence="1" key="1">
    <citation type="submission" date="2020-02" db="EMBL/GenBank/DDBJ databases">
        <authorList>
            <person name="Meier V. D."/>
        </authorList>
    </citation>
    <scope>NUCLEOTIDE SEQUENCE</scope>
    <source>
        <strain evidence="1">AVDCRST_MAG12</strain>
    </source>
</reference>